<sequence>MKVISRVSVGLGSYFAKFGPCKMAELGLDLCLQSDGSDRFWQIVVGHRGENERSLFNSPTKGRDYTVDPRQCKLQSGKSDLSTGQIKWNTEFTLSLCSKGQLIMIDTIRTVGMAGLVVKSARGTTNSPPTAEAGRGIGAVCLGGFSSETGTVEKTKEAFSTHQPKGEITLLIQGNASCSLETLIYPLAKSLSRESSSARLFSHTCKCAPGNGTKAWESSASCN</sequence>
<name>A0ABR2SD58_9ROSI</name>
<reference evidence="1 2" key="1">
    <citation type="journal article" date="2024" name="G3 (Bethesda)">
        <title>Genome assembly of Hibiscus sabdariffa L. provides insights into metabolisms of medicinal natural products.</title>
        <authorList>
            <person name="Kim T."/>
        </authorList>
    </citation>
    <scope>NUCLEOTIDE SEQUENCE [LARGE SCALE GENOMIC DNA]</scope>
    <source>
        <strain evidence="1">TK-2024</strain>
        <tissue evidence="1">Old leaves</tissue>
    </source>
</reference>
<comment type="caution">
    <text evidence="1">The sequence shown here is derived from an EMBL/GenBank/DDBJ whole genome shotgun (WGS) entry which is preliminary data.</text>
</comment>
<organism evidence="1 2">
    <name type="scientific">Hibiscus sabdariffa</name>
    <name type="common">roselle</name>
    <dbReference type="NCBI Taxonomy" id="183260"/>
    <lineage>
        <taxon>Eukaryota</taxon>
        <taxon>Viridiplantae</taxon>
        <taxon>Streptophyta</taxon>
        <taxon>Embryophyta</taxon>
        <taxon>Tracheophyta</taxon>
        <taxon>Spermatophyta</taxon>
        <taxon>Magnoliopsida</taxon>
        <taxon>eudicotyledons</taxon>
        <taxon>Gunneridae</taxon>
        <taxon>Pentapetalae</taxon>
        <taxon>rosids</taxon>
        <taxon>malvids</taxon>
        <taxon>Malvales</taxon>
        <taxon>Malvaceae</taxon>
        <taxon>Malvoideae</taxon>
        <taxon>Hibiscus</taxon>
    </lineage>
</organism>
<protein>
    <submittedName>
        <fullName evidence="1">Uncharacterized protein</fullName>
    </submittedName>
</protein>
<dbReference type="EMBL" id="JBBPBN010000015">
    <property type="protein sequence ID" value="KAK9023161.1"/>
    <property type="molecule type" value="Genomic_DNA"/>
</dbReference>
<dbReference type="Proteomes" id="UP001396334">
    <property type="component" value="Unassembled WGS sequence"/>
</dbReference>
<proteinExistence type="predicted"/>
<evidence type="ECO:0000313" key="1">
    <source>
        <dbReference type="EMBL" id="KAK9023161.1"/>
    </source>
</evidence>
<accession>A0ABR2SD58</accession>
<gene>
    <name evidence="1" type="ORF">V6N11_003389</name>
</gene>
<keyword evidence="2" id="KW-1185">Reference proteome</keyword>
<evidence type="ECO:0000313" key="2">
    <source>
        <dbReference type="Proteomes" id="UP001396334"/>
    </source>
</evidence>